<evidence type="ECO:0000313" key="3">
    <source>
        <dbReference type="EMBL" id="PRX63827.1"/>
    </source>
</evidence>
<accession>A0A2T0MXK4</accession>
<dbReference type="InterPro" id="IPR011024">
    <property type="entry name" value="G_crystallin-like"/>
</dbReference>
<dbReference type="Pfam" id="PF03995">
    <property type="entry name" value="Inhibitor_I36"/>
    <property type="match status" value="1"/>
</dbReference>
<gene>
    <name evidence="3" type="ORF">B0I32_110281</name>
</gene>
<protein>
    <submittedName>
        <fullName evidence="3">Peptidase inhibitor family I36</fullName>
    </submittedName>
</protein>
<organism evidence="3 4">
    <name type="scientific">Nonomuraea fuscirosea</name>
    <dbReference type="NCBI Taxonomy" id="1291556"/>
    <lineage>
        <taxon>Bacteria</taxon>
        <taxon>Bacillati</taxon>
        <taxon>Actinomycetota</taxon>
        <taxon>Actinomycetes</taxon>
        <taxon>Streptosporangiales</taxon>
        <taxon>Streptosporangiaceae</taxon>
        <taxon>Nonomuraea</taxon>
    </lineage>
</organism>
<feature type="compositionally biased region" description="Polar residues" evidence="1">
    <location>
        <begin position="105"/>
        <end position="120"/>
    </location>
</feature>
<name>A0A2T0MXK4_9ACTN</name>
<dbReference type="SUPFAM" id="SSF49695">
    <property type="entry name" value="gamma-Crystallin-like"/>
    <property type="match status" value="1"/>
</dbReference>
<keyword evidence="2" id="KW-0732">Signal</keyword>
<evidence type="ECO:0000256" key="1">
    <source>
        <dbReference type="SAM" id="MobiDB-lite"/>
    </source>
</evidence>
<evidence type="ECO:0000256" key="2">
    <source>
        <dbReference type="SAM" id="SignalP"/>
    </source>
</evidence>
<feature type="chain" id="PRO_5015618240" evidence="2">
    <location>
        <begin position="29"/>
        <end position="120"/>
    </location>
</feature>
<dbReference type="AlphaFoldDB" id="A0A2T0MXK4"/>
<comment type="caution">
    <text evidence="3">The sequence shown here is derived from an EMBL/GenBank/DDBJ whole genome shotgun (WGS) entry which is preliminary data.</text>
</comment>
<dbReference type="EMBL" id="PVNG01000010">
    <property type="protein sequence ID" value="PRX63827.1"/>
    <property type="molecule type" value="Genomic_DNA"/>
</dbReference>
<dbReference type="RefSeq" id="WP_106243365.1">
    <property type="nucleotide sequence ID" value="NZ_JBFAIB010000001.1"/>
</dbReference>
<dbReference type="Proteomes" id="UP000238312">
    <property type="component" value="Unassembled WGS sequence"/>
</dbReference>
<feature type="region of interest" description="Disordered" evidence="1">
    <location>
        <begin position="99"/>
        <end position="120"/>
    </location>
</feature>
<keyword evidence="4" id="KW-1185">Reference proteome</keyword>
<feature type="signal peptide" evidence="2">
    <location>
        <begin position="1"/>
        <end position="28"/>
    </location>
</feature>
<dbReference type="OrthoDB" id="3532825at2"/>
<dbReference type="Gene3D" id="2.60.20.10">
    <property type="entry name" value="Crystallins"/>
    <property type="match status" value="1"/>
</dbReference>
<proteinExistence type="predicted"/>
<reference evidence="3 4" key="1">
    <citation type="submission" date="2018-03" db="EMBL/GenBank/DDBJ databases">
        <title>Genomic Encyclopedia of Type Strains, Phase III (KMG-III): the genomes of soil and plant-associated and newly described type strains.</title>
        <authorList>
            <person name="Whitman W."/>
        </authorList>
    </citation>
    <scope>NUCLEOTIDE SEQUENCE [LARGE SCALE GENOMIC DNA]</scope>
    <source>
        <strain evidence="3 4">CGMCC 4.7104</strain>
    </source>
</reference>
<sequence>MKRQIMRTAGVAALVLTGVLGISPSAQADIFACKYSLCVYEHDNFKGDKWVFTISGNECQTTGRLSDRVSSMRNPSNTRVRFYNASGCAGSYGYTAQPRSEDADLSNNGFDNKASSIKPG</sequence>
<evidence type="ECO:0000313" key="4">
    <source>
        <dbReference type="Proteomes" id="UP000238312"/>
    </source>
</evidence>